<dbReference type="EMBL" id="RPOH01000052">
    <property type="protein sequence ID" value="RPH25595.1"/>
    <property type="molecule type" value="Genomic_DNA"/>
</dbReference>
<reference evidence="1 2" key="1">
    <citation type="submission" date="2018-11" db="EMBL/GenBank/DDBJ databases">
        <title>Draft genome sequence of Buttiauxella warmboldiae CCUG 35512.</title>
        <authorList>
            <person name="Salva-Serra F."/>
            <person name="Marathe N."/>
            <person name="Moore E."/>
            <person name="Svensson L."/>
            <person name="Engstrom-Jakobsson H."/>
        </authorList>
    </citation>
    <scope>NUCLEOTIDE SEQUENCE [LARGE SCALE GENOMIC DNA]</scope>
    <source>
        <strain evidence="1 2">CCUG 35512</strain>
    </source>
</reference>
<dbReference type="RefSeq" id="WP_124024535.1">
    <property type="nucleotide sequence ID" value="NZ_RPOH01000052.1"/>
</dbReference>
<sequence length="68" mass="7390">MGLSHPVLQVNALVKLTQPSENFTLLKYLEKNIESAPFFSQQAEKIPGVVNGKPLSGRTPHAACSDIE</sequence>
<protein>
    <submittedName>
        <fullName evidence="1">Uncharacterized protein</fullName>
    </submittedName>
</protein>
<accession>A0A3N5DB62</accession>
<name>A0A3N5DB62_9ENTR</name>
<proteinExistence type="predicted"/>
<organism evidence="1 2">
    <name type="scientific">Buttiauxella warmboldiae</name>
    <dbReference type="NCBI Taxonomy" id="82993"/>
    <lineage>
        <taxon>Bacteria</taxon>
        <taxon>Pseudomonadati</taxon>
        <taxon>Pseudomonadota</taxon>
        <taxon>Gammaproteobacteria</taxon>
        <taxon>Enterobacterales</taxon>
        <taxon>Enterobacteriaceae</taxon>
        <taxon>Buttiauxella</taxon>
    </lineage>
</organism>
<evidence type="ECO:0000313" key="2">
    <source>
        <dbReference type="Proteomes" id="UP000268615"/>
    </source>
</evidence>
<dbReference type="AlphaFoldDB" id="A0A3N5DB62"/>
<gene>
    <name evidence="1" type="ORF">EHN07_12865</name>
</gene>
<evidence type="ECO:0000313" key="1">
    <source>
        <dbReference type="EMBL" id="RPH25595.1"/>
    </source>
</evidence>
<comment type="caution">
    <text evidence="1">The sequence shown here is derived from an EMBL/GenBank/DDBJ whole genome shotgun (WGS) entry which is preliminary data.</text>
</comment>
<dbReference type="Proteomes" id="UP000268615">
    <property type="component" value="Unassembled WGS sequence"/>
</dbReference>
<keyword evidence="2" id="KW-1185">Reference proteome</keyword>